<evidence type="ECO:0000256" key="1">
    <source>
        <dbReference type="SAM" id="Phobius"/>
    </source>
</evidence>
<protein>
    <submittedName>
        <fullName evidence="3">Unannotated protein</fullName>
    </submittedName>
</protein>
<dbReference type="AlphaFoldDB" id="A0A6J6QEJ5"/>
<evidence type="ECO:0000313" key="6">
    <source>
        <dbReference type="EMBL" id="CAB5014481.1"/>
    </source>
</evidence>
<keyword evidence="1" id="KW-1133">Transmembrane helix</keyword>
<dbReference type="EMBL" id="CAFAAV010000150">
    <property type="protein sequence ID" value="CAB4827917.1"/>
    <property type="molecule type" value="Genomic_DNA"/>
</dbReference>
<dbReference type="EMBL" id="CAEZYF010000002">
    <property type="protein sequence ID" value="CAB4706234.1"/>
    <property type="molecule type" value="Genomic_DNA"/>
</dbReference>
<feature type="transmembrane region" description="Helical" evidence="1">
    <location>
        <begin position="32"/>
        <end position="54"/>
    </location>
</feature>
<keyword evidence="1" id="KW-0812">Transmembrane</keyword>
<evidence type="ECO:0000313" key="3">
    <source>
        <dbReference type="EMBL" id="CAB4706234.1"/>
    </source>
</evidence>
<reference evidence="3" key="1">
    <citation type="submission" date="2020-05" db="EMBL/GenBank/DDBJ databases">
        <authorList>
            <person name="Chiriac C."/>
            <person name="Salcher M."/>
            <person name="Ghai R."/>
            <person name="Kavagutti S V."/>
        </authorList>
    </citation>
    <scope>NUCLEOTIDE SEQUENCE</scope>
</reference>
<feature type="transmembrane region" description="Helical" evidence="1">
    <location>
        <begin position="9"/>
        <end position="26"/>
    </location>
</feature>
<dbReference type="EMBL" id="CAFBMT010000001">
    <property type="protein sequence ID" value="CAB4910371.1"/>
    <property type="molecule type" value="Genomic_DNA"/>
</dbReference>
<keyword evidence="1" id="KW-0472">Membrane</keyword>
<evidence type="ECO:0000313" key="2">
    <source>
        <dbReference type="EMBL" id="CAB4362582.1"/>
    </source>
</evidence>
<evidence type="ECO:0000313" key="5">
    <source>
        <dbReference type="EMBL" id="CAB4910371.1"/>
    </source>
</evidence>
<organism evidence="3">
    <name type="scientific">freshwater metagenome</name>
    <dbReference type="NCBI Taxonomy" id="449393"/>
    <lineage>
        <taxon>unclassified sequences</taxon>
        <taxon>metagenomes</taxon>
        <taxon>ecological metagenomes</taxon>
    </lineage>
</organism>
<accession>A0A6J6QEJ5</accession>
<dbReference type="EMBL" id="CAFBOL010000125">
    <property type="protein sequence ID" value="CAB5014481.1"/>
    <property type="molecule type" value="Genomic_DNA"/>
</dbReference>
<evidence type="ECO:0000313" key="4">
    <source>
        <dbReference type="EMBL" id="CAB4827917.1"/>
    </source>
</evidence>
<dbReference type="EMBL" id="CAESGF010000002">
    <property type="protein sequence ID" value="CAB4362582.1"/>
    <property type="molecule type" value="Genomic_DNA"/>
</dbReference>
<proteinExistence type="predicted"/>
<sequence length="102" mass="10668">MAKRWIPKVCAAIFVAGIAGIIIASVNGNNAGVILTIGLIIVLAAVAFLTMSALDLQHGRIDAFGEVAAEQLEAQVMTLVATGAPEEQVRALVRDAMRAGRR</sequence>
<name>A0A6J6QEJ5_9ZZZZ</name>
<gene>
    <name evidence="3" type="ORF">UFOPK2656_00363</name>
    <name evidence="4" type="ORF">UFOPK3099_01824</name>
    <name evidence="5" type="ORF">UFOPK3651_00131</name>
    <name evidence="6" type="ORF">UFOPK3931_02990</name>
    <name evidence="2" type="ORF">UFOPK4189_00360</name>
</gene>